<organism evidence="2 3">
    <name type="scientific">Sphaerosporella brunnea</name>
    <dbReference type="NCBI Taxonomy" id="1250544"/>
    <lineage>
        <taxon>Eukaryota</taxon>
        <taxon>Fungi</taxon>
        <taxon>Dikarya</taxon>
        <taxon>Ascomycota</taxon>
        <taxon>Pezizomycotina</taxon>
        <taxon>Pezizomycetes</taxon>
        <taxon>Pezizales</taxon>
        <taxon>Pyronemataceae</taxon>
        <taxon>Sphaerosporella</taxon>
    </lineage>
</organism>
<protein>
    <submittedName>
        <fullName evidence="2">Uncharacterized protein</fullName>
    </submittedName>
</protein>
<feature type="region of interest" description="Disordered" evidence="1">
    <location>
        <begin position="116"/>
        <end position="188"/>
    </location>
</feature>
<dbReference type="EMBL" id="VXIS01000132">
    <property type="protein sequence ID" value="KAA8902471.1"/>
    <property type="molecule type" value="Genomic_DNA"/>
</dbReference>
<accession>A0A5J5ETA7</accession>
<proteinExistence type="predicted"/>
<evidence type="ECO:0000256" key="1">
    <source>
        <dbReference type="SAM" id="MobiDB-lite"/>
    </source>
</evidence>
<gene>
    <name evidence="2" type="ORF">FN846DRAFT_955486</name>
</gene>
<name>A0A5J5ETA7_9PEZI</name>
<sequence>MVRLGDLTFLTSSSHTFTPPPAAFGAESLAFPTPVHGLPFPPSPGNPRVSNLSCNKLLTTAFSRGLSSAAIANALAPAVLGSQFHEKKARIAEHQQRRRIRRRKLVVLVRSDRQAASYLPTSLPPTDQRGGGQSDQPQQRRLPEHGQHGLESASERRQRSRAAFPRRTAEAAEQFPREGGEGGGEARGGGVRWCRWVGRERAGRPEQRQFVVVVSRLRLELSGLSSGFAGWPGQEACGFHISALGDVAALSR</sequence>
<comment type="caution">
    <text evidence="2">The sequence shown here is derived from an EMBL/GenBank/DDBJ whole genome shotgun (WGS) entry which is preliminary data.</text>
</comment>
<keyword evidence="3" id="KW-1185">Reference proteome</keyword>
<evidence type="ECO:0000313" key="3">
    <source>
        <dbReference type="Proteomes" id="UP000326924"/>
    </source>
</evidence>
<dbReference type="AlphaFoldDB" id="A0A5J5ETA7"/>
<feature type="compositionally biased region" description="Basic and acidic residues" evidence="1">
    <location>
        <begin position="167"/>
        <end position="180"/>
    </location>
</feature>
<dbReference type="Proteomes" id="UP000326924">
    <property type="component" value="Unassembled WGS sequence"/>
</dbReference>
<reference evidence="2 3" key="1">
    <citation type="submission" date="2019-09" db="EMBL/GenBank/DDBJ databases">
        <title>Draft genome of the ectomycorrhizal ascomycete Sphaerosporella brunnea.</title>
        <authorList>
            <consortium name="DOE Joint Genome Institute"/>
            <person name="Benucci G.M."/>
            <person name="Marozzi G."/>
            <person name="Antonielli L."/>
            <person name="Sanchez S."/>
            <person name="Marco P."/>
            <person name="Wang X."/>
            <person name="Falini L.B."/>
            <person name="Barry K."/>
            <person name="Haridas S."/>
            <person name="Lipzen A."/>
            <person name="Labutti K."/>
            <person name="Grigoriev I.V."/>
            <person name="Murat C."/>
            <person name="Martin F."/>
            <person name="Albertini E."/>
            <person name="Donnini D."/>
            <person name="Bonito G."/>
        </authorList>
    </citation>
    <scope>NUCLEOTIDE SEQUENCE [LARGE SCALE GENOMIC DNA]</scope>
    <source>
        <strain evidence="2 3">Sb_GMNB300</strain>
    </source>
</reference>
<feature type="compositionally biased region" description="Basic and acidic residues" evidence="1">
    <location>
        <begin position="141"/>
        <end position="157"/>
    </location>
</feature>
<evidence type="ECO:0000313" key="2">
    <source>
        <dbReference type="EMBL" id="KAA8902471.1"/>
    </source>
</evidence>
<dbReference type="InParanoid" id="A0A5J5ETA7"/>